<evidence type="ECO:0000256" key="5">
    <source>
        <dbReference type="SAM" id="Phobius"/>
    </source>
</evidence>
<gene>
    <name evidence="6" type="ORF">F6J89_13185</name>
</gene>
<dbReference type="EMBL" id="JAAHFQ010000229">
    <property type="protein sequence ID" value="NER28550.1"/>
    <property type="molecule type" value="Genomic_DNA"/>
</dbReference>
<keyword evidence="2 3" id="KW-0802">TPR repeat</keyword>
<evidence type="ECO:0000313" key="6">
    <source>
        <dbReference type="EMBL" id="NER28550.1"/>
    </source>
</evidence>
<dbReference type="PROSITE" id="PS50005">
    <property type="entry name" value="TPR"/>
    <property type="match status" value="1"/>
</dbReference>
<dbReference type="InterPro" id="IPR011990">
    <property type="entry name" value="TPR-like_helical_dom_sf"/>
</dbReference>
<dbReference type="PANTHER" id="PTHR44943">
    <property type="entry name" value="CELLULOSE SYNTHASE OPERON PROTEIN C"/>
    <property type="match status" value="1"/>
</dbReference>
<feature type="compositionally biased region" description="Basic and acidic residues" evidence="4">
    <location>
        <begin position="280"/>
        <end position="291"/>
    </location>
</feature>
<dbReference type="PANTHER" id="PTHR44943:SF8">
    <property type="entry name" value="TPR REPEAT-CONTAINING PROTEIN MJ0263"/>
    <property type="match status" value="1"/>
</dbReference>
<dbReference type="SMART" id="SM00028">
    <property type="entry name" value="TPR"/>
    <property type="match status" value="3"/>
</dbReference>
<feature type="compositionally biased region" description="Low complexity" evidence="4">
    <location>
        <begin position="267"/>
        <end position="279"/>
    </location>
</feature>
<keyword evidence="1" id="KW-0677">Repeat</keyword>
<organism evidence="6">
    <name type="scientific">Symploca sp. SIO1C4</name>
    <dbReference type="NCBI Taxonomy" id="2607765"/>
    <lineage>
        <taxon>Bacteria</taxon>
        <taxon>Bacillati</taxon>
        <taxon>Cyanobacteriota</taxon>
        <taxon>Cyanophyceae</taxon>
        <taxon>Coleofasciculales</taxon>
        <taxon>Coleofasciculaceae</taxon>
        <taxon>Symploca</taxon>
    </lineage>
</organism>
<evidence type="ECO:0000256" key="3">
    <source>
        <dbReference type="PROSITE-ProRule" id="PRU00339"/>
    </source>
</evidence>
<keyword evidence="5" id="KW-0472">Membrane</keyword>
<dbReference type="InterPro" id="IPR051685">
    <property type="entry name" value="Ycf3/AcsC/BcsC/TPR_MFPF"/>
</dbReference>
<dbReference type="Gene3D" id="1.25.40.10">
    <property type="entry name" value="Tetratricopeptide repeat domain"/>
    <property type="match status" value="2"/>
</dbReference>
<dbReference type="InterPro" id="IPR019734">
    <property type="entry name" value="TPR_rpt"/>
</dbReference>
<name>A0A6B3NAD7_9CYAN</name>
<dbReference type="Pfam" id="PF13429">
    <property type="entry name" value="TPR_15"/>
    <property type="match status" value="1"/>
</dbReference>
<sequence length="291" mass="31945">MSQKRSPWIILVLVLTVFTFVGLLMVPLLGGFFQENQPSAGANQGAIPTISPQERSELELQAKGYELVLQREPDNKTALLELLETRLKLGDIPGAITPLERLAQLNTDQTEYGVLLAQAKQQIGDREGAAQAYRSILKSHPGDMNALQGLVNLLLQQSRPEAAIGLLQDTLKTAVPINEIKPGTVNVASVQLLLGEVYATQKRYTEAIAIYDQSIKGNQQDWRPVLAKALILKEQGKIAEAEPLFKQAISLAPAKYKDQIKQRAEESSQPPTSSPSNTTLDRRETLSNDSQ</sequence>
<evidence type="ECO:0000256" key="2">
    <source>
        <dbReference type="ARBA" id="ARBA00022803"/>
    </source>
</evidence>
<dbReference type="SUPFAM" id="SSF48452">
    <property type="entry name" value="TPR-like"/>
    <property type="match status" value="1"/>
</dbReference>
<dbReference type="AlphaFoldDB" id="A0A6B3NAD7"/>
<keyword evidence="5" id="KW-0812">Transmembrane</keyword>
<feature type="region of interest" description="Disordered" evidence="4">
    <location>
        <begin position="259"/>
        <end position="291"/>
    </location>
</feature>
<keyword evidence="5" id="KW-1133">Transmembrane helix</keyword>
<comment type="caution">
    <text evidence="6">The sequence shown here is derived from an EMBL/GenBank/DDBJ whole genome shotgun (WGS) entry which is preliminary data.</text>
</comment>
<protein>
    <submittedName>
        <fullName evidence="6">Tetratricopeptide repeat protein</fullName>
    </submittedName>
</protein>
<evidence type="ECO:0000256" key="1">
    <source>
        <dbReference type="ARBA" id="ARBA00022737"/>
    </source>
</evidence>
<feature type="transmembrane region" description="Helical" evidence="5">
    <location>
        <begin position="7"/>
        <end position="33"/>
    </location>
</feature>
<reference evidence="6" key="1">
    <citation type="submission" date="2019-11" db="EMBL/GenBank/DDBJ databases">
        <title>Genomic insights into an expanded diversity of filamentous marine cyanobacteria reveals the extraordinary biosynthetic potential of Moorea and Okeania.</title>
        <authorList>
            <person name="Ferreira Leao T."/>
            <person name="Wang M."/>
            <person name="Moss N."/>
            <person name="Da Silva R."/>
            <person name="Sanders J."/>
            <person name="Nurk S."/>
            <person name="Gurevich A."/>
            <person name="Humphrey G."/>
            <person name="Reher R."/>
            <person name="Zhu Q."/>
            <person name="Belda-Ferre P."/>
            <person name="Glukhov E."/>
            <person name="Rex R."/>
            <person name="Dorrestein P.C."/>
            <person name="Knight R."/>
            <person name="Pevzner P."/>
            <person name="Gerwick W.H."/>
            <person name="Gerwick L."/>
        </authorList>
    </citation>
    <scope>NUCLEOTIDE SEQUENCE</scope>
    <source>
        <strain evidence="6">SIO1C4</strain>
    </source>
</reference>
<proteinExistence type="predicted"/>
<evidence type="ECO:0000256" key="4">
    <source>
        <dbReference type="SAM" id="MobiDB-lite"/>
    </source>
</evidence>
<feature type="repeat" description="TPR" evidence="3">
    <location>
        <begin position="188"/>
        <end position="221"/>
    </location>
</feature>
<accession>A0A6B3NAD7</accession>